<evidence type="ECO:0000256" key="1">
    <source>
        <dbReference type="ARBA" id="ARBA00004418"/>
    </source>
</evidence>
<comment type="similarity">
    <text evidence="2">Belongs to the bacterial solute-binding protein SsuA/TauA family.</text>
</comment>
<dbReference type="EMBL" id="BAABFR010000065">
    <property type="protein sequence ID" value="GAA4398834.1"/>
    <property type="molecule type" value="Genomic_DNA"/>
</dbReference>
<dbReference type="InterPro" id="IPR015168">
    <property type="entry name" value="SsuA/THI5"/>
</dbReference>
<protein>
    <submittedName>
        <fullName evidence="5">ABC transporter substrate-binding protein</fullName>
    </submittedName>
</protein>
<sequence>MITKTAWGRLTRGVAVVGVATALAGGLSGCIVKSGRPEQSRAIGPAVPCPVAPDPSVTGTVRIGWQQIPDGDVIVKDAGLLETCLPNAKLVWSQFTSGGDVIQAFGANSLDIGLLGSAPAAKALSAPLNIDMKIVWIQDLIGPAESLVARDPSIKTVADLKGKKIGVPFASTSHYSLLTALDKAGIGGDADVINLTPDAIRGAWVGGQIDAAYIWQPTLGQLLSSGAHVLTDSSQVAAEGSPTYDLEGARSDFVKNNPKFLRIWTAAQDWAVKLLTTDPHEASVRIAGQLGVPVAQIEQQIKGYRYFDAATQAEPDHLGGQLGADLRNTAQFLLQQGQVNGVGSPQTYASAVYADAAKEVGK</sequence>
<reference evidence="6" key="1">
    <citation type="journal article" date="2019" name="Int. J. Syst. Evol. Microbiol.">
        <title>The Global Catalogue of Microorganisms (GCM) 10K type strain sequencing project: providing services to taxonomists for standard genome sequencing and annotation.</title>
        <authorList>
            <consortium name="The Broad Institute Genomics Platform"/>
            <consortium name="The Broad Institute Genome Sequencing Center for Infectious Disease"/>
            <person name="Wu L."/>
            <person name="Ma J."/>
        </authorList>
    </citation>
    <scope>NUCLEOTIDE SEQUENCE [LARGE SCALE GENOMIC DNA]</scope>
    <source>
        <strain evidence="6">JCM 17688</strain>
    </source>
</reference>
<comment type="caution">
    <text evidence="5">The sequence shown here is derived from an EMBL/GenBank/DDBJ whole genome shotgun (WGS) entry which is preliminary data.</text>
</comment>
<keyword evidence="3" id="KW-0732">Signal</keyword>
<feature type="domain" description="SsuA/THI5-like" evidence="4">
    <location>
        <begin position="99"/>
        <end position="282"/>
    </location>
</feature>
<keyword evidence="6" id="KW-1185">Reference proteome</keyword>
<dbReference type="PANTHER" id="PTHR30024:SF47">
    <property type="entry name" value="TAURINE-BINDING PERIPLASMIC PROTEIN"/>
    <property type="match status" value="1"/>
</dbReference>
<gene>
    <name evidence="5" type="ORF">GCM10023147_35460</name>
</gene>
<evidence type="ECO:0000313" key="5">
    <source>
        <dbReference type="EMBL" id="GAA4398834.1"/>
    </source>
</evidence>
<comment type="subcellular location">
    <subcellularLocation>
        <location evidence="1">Periplasm</location>
    </subcellularLocation>
</comment>
<organism evidence="5 6">
    <name type="scientific">Tsukamurella soli</name>
    <dbReference type="NCBI Taxonomy" id="644556"/>
    <lineage>
        <taxon>Bacteria</taxon>
        <taxon>Bacillati</taxon>
        <taxon>Actinomycetota</taxon>
        <taxon>Actinomycetes</taxon>
        <taxon>Mycobacteriales</taxon>
        <taxon>Tsukamurellaceae</taxon>
        <taxon>Tsukamurella</taxon>
    </lineage>
</organism>
<dbReference type="RefSeq" id="WP_344998441.1">
    <property type="nucleotide sequence ID" value="NZ_BAABFR010000065.1"/>
</dbReference>
<proteinExistence type="inferred from homology"/>
<dbReference type="Proteomes" id="UP001500635">
    <property type="component" value="Unassembled WGS sequence"/>
</dbReference>
<evidence type="ECO:0000256" key="3">
    <source>
        <dbReference type="ARBA" id="ARBA00022729"/>
    </source>
</evidence>
<name>A0ABP8K0H0_9ACTN</name>
<dbReference type="SUPFAM" id="SSF53850">
    <property type="entry name" value="Periplasmic binding protein-like II"/>
    <property type="match status" value="1"/>
</dbReference>
<dbReference type="Pfam" id="PF09084">
    <property type="entry name" value="NMT1"/>
    <property type="match status" value="1"/>
</dbReference>
<evidence type="ECO:0000256" key="2">
    <source>
        <dbReference type="ARBA" id="ARBA00010742"/>
    </source>
</evidence>
<evidence type="ECO:0000313" key="6">
    <source>
        <dbReference type="Proteomes" id="UP001500635"/>
    </source>
</evidence>
<dbReference type="Gene3D" id="3.40.190.10">
    <property type="entry name" value="Periplasmic binding protein-like II"/>
    <property type="match status" value="2"/>
</dbReference>
<accession>A0ABP8K0H0</accession>
<dbReference type="PANTHER" id="PTHR30024">
    <property type="entry name" value="ALIPHATIC SULFONATES-BINDING PROTEIN-RELATED"/>
    <property type="match status" value="1"/>
</dbReference>
<evidence type="ECO:0000259" key="4">
    <source>
        <dbReference type="Pfam" id="PF09084"/>
    </source>
</evidence>
<dbReference type="PROSITE" id="PS51257">
    <property type="entry name" value="PROKAR_LIPOPROTEIN"/>
    <property type="match status" value="1"/>
</dbReference>